<feature type="domain" description="FLYWCH-type" evidence="5">
    <location>
        <begin position="197"/>
        <end position="252"/>
    </location>
</feature>
<dbReference type="Gene3D" id="2.20.25.240">
    <property type="match status" value="4"/>
</dbReference>
<keyword evidence="1" id="KW-0479">Metal-binding</keyword>
<evidence type="ECO:0000256" key="2">
    <source>
        <dbReference type="ARBA" id="ARBA00022771"/>
    </source>
</evidence>
<dbReference type="Pfam" id="PF04500">
    <property type="entry name" value="FLYWCH"/>
    <property type="match status" value="3"/>
</dbReference>
<feature type="region of interest" description="Disordered" evidence="4">
    <location>
        <begin position="251"/>
        <end position="277"/>
    </location>
</feature>
<organism evidence="6">
    <name type="scientific">Anopheles atroparvus</name>
    <name type="common">European mosquito</name>
    <dbReference type="NCBI Taxonomy" id="41427"/>
    <lineage>
        <taxon>Eukaryota</taxon>
        <taxon>Metazoa</taxon>
        <taxon>Ecdysozoa</taxon>
        <taxon>Arthropoda</taxon>
        <taxon>Hexapoda</taxon>
        <taxon>Insecta</taxon>
        <taxon>Pterygota</taxon>
        <taxon>Neoptera</taxon>
        <taxon>Endopterygota</taxon>
        <taxon>Diptera</taxon>
        <taxon>Nematocera</taxon>
        <taxon>Culicoidea</taxon>
        <taxon>Culicidae</taxon>
        <taxon>Anophelinae</taxon>
        <taxon>Anopheles</taxon>
    </lineage>
</organism>
<dbReference type="AlphaFoldDB" id="A0A182JIY3"/>
<feature type="compositionally biased region" description="Basic residues" evidence="4">
    <location>
        <begin position="436"/>
        <end position="448"/>
    </location>
</feature>
<protein>
    <recommendedName>
        <fullName evidence="5">FLYWCH-type domain-containing protein</fullName>
    </recommendedName>
</protein>
<feature type="compositionally biased region" description="Basic and acidic residues" evidence="4">
    <location>
        <begin position="419"/>
        <end position="434"/>
    </location>
</feature>
<keyword evidence="3" id="KW-0862">Zinc</keyword>
<feature type="domain" description="FLYWCH-type" evidence="5">
    <location>
        <begin position="26"/>
        <end position="92"/>
    </location>
</feature>
<evidence type="ECO:0000256" key="1">
    <source>
        <dbReference type="ARBA" id="ARBA00022723"/>
    </source>
</evidence>
<evidence type="ECO:0000256" key="4">
    <source>
        <dbReference type="SAM" id="MobiDB-lite"/>
    </source>
</evidence>
<dbReference type="EnsemblMetazoa" id="AATE018932-RA">
    <property type="protein sequence ID" value="AATE018932-PA.1"/>
    <property type="gene ID" value="AATE018932"/>
</dbReference>
<feature type="domain" description="FLYWCH-type" evidence="5">
    <location>
        <begin position="335"/>
        <end position="394"/>
    </location>
</feature>
<reference evidence="6" key="1">
    <citation type="submission" date="2022-08" db="UniProtKB">
        <authorList>
            <consortium name="EnsemblMetazoa"/>
        </authorList>
    </citation>
    <scope>IDENTIFICATION</scope>
    <source>
        <strain evidence="6">EBRO</strain>
    </source>
</reference>
<accession>A0A182JIY3</accession>
<dbReference type="GO" id="GO:0008270">
    <property type="term" value="F:zinc ion binding"/>
    <property type="evidence" value="ECO:0007669"/>
    <property type="project" value="UniProtKB-KW"/>
</dbReference>
<name>A0A182JIY3_ANOAO</name>
<dbReference type="VEuPathDB" id="VectorBase:AATE018932"/>
<feature type="region of interest" description="Disordered" evidence="4">
    <location>
        <begin position="417"/>
        <end position="448"/>
    </location>
</feature>
<proteinExistence type="predicted"/>
<keyword evidence="2" id="KW-0863">Zinc-finger</keyword>
<feature type="region of interest" description="Disordered" evidence="4">
    <location>
        <begin position="290"/>
        <end position="315"/>
    </location>
</feature>
<dbReference type="InterPro" id="IPR007588">
    <property type="entry name" value="Znf_FLYWCH"/>
</dbReference>
<sequence>MCIATCNVIRTAPNGVITIFRKRLTFIQGQRGNKLLVVGGYTYARNNHLKSHTIYWACRTSYDHQRCNSRVVTTLLENGQYRIVITNPKHTHPRRVALSKEFMLGTLKDQDQSNQLPAKYTKAPRTIKLITKYEPHLKVKQEPWSNYDTEWLPVKEESRGQRSKSSTNKKKQTKWLKMDLTPVLQQPSVPVVLVPCRLGGMKVLHRNFFFDHHIAKGRIKHYRCVEHAQRNCPARIIVKDSKVYDVEAFHNHSAGSGTDPKRKAEHRNHQAEFERPEPLLQGVHAIRSSRPVPKFRNADGKQRKARGGSTPKPLKRQTLTVAEIQAGSSGSPVVYLASRFGSAKVVLDEHHYVYHFASNGVAYYRCEHFKRMQCPAQVLVVAGKTYPLMNEHTHAVDANLQETVCTQVNKILGNTLPSAKEKLPSADSSDENKVQKAPKKAKPATPAKRKVALNYEEITSRLPEPMRLVPTLKGSAGVEHRGHHFEFHYTRKQHKLYRCAWHGSHKCQAQVLMLNKLFYVVCDEHTHEESSHLSRDVLGKNTLKNVS</sequence>
<evidence type="ECO:0000259" key="5">
    <source>
        <dbReference type="Pfam" id="PF04500"/>
    </source>
</evidence>
<feature type="compositionally biased region" description="Basic and acidic residues" evidence="4">
    <location>
        <begin position="259"/>
        <end position="277"/>
    </location>
</feature>
<evidence type="ECO:0000256" key="3">
    <source>
        <dbReference type="ARBA" id="ARBA00022833"/>
    </source>
</evidence>
<evidence type="ECO:0000313" key="6">
    <source>
        <dbReference type="EnsemblMetazoa" id="AATE018932-PA.1"/>
    </source>
</evidence>